<gene>
    <name evidence="1" type="ORF">DWU98_11010</name>
</gene>
<evidence type="ECO:0000313" key="1">
    <source>
        <dbReference type="EMBL" id="RDS81739.1"/>
    </source>
</evidence>
<proteinExistence type="predicted"/>
<protein>
    <submittedName>
        <fullName evidence="1">Uncharacterized protein</fullName>
    </submittedName>
</protein>
<dbReference type="Proteomes" id="UP000254258">
    <property type="component" value="Unassembled WGS sequence"/>
</dbReference>
<dbReference type="EMBL" id="QRBE01000005">
    <property type="protein sequence ID" value="RDS81739.1"/>
    <property type="molecule type" value="Genomic_DNA"/>
</dbReference>
<evidence type="ECO:0000313" key="2">
    <source>
        <dbReference type="Proteomes" id="UP000254258"/>
    </source>
</evidence>
<keyword evidence="2" id="KW-1185">Reference proteome</keyword>
<name>A0A370X017_9GAMM</name>
<sequence>MLNVMAQIARGDADNANNSTTVTMNRVELYRVFLQISQQIGEALDELRDENWFGNQHRTWQ</sequence>
<reference evidence="1 2" key="1">
    <citation type="submission" date="2018-07" db="EMBL/GenBank/DDBJ databases">
        <title>Dyella monticola sp. nov. and Dyella psychrodurans sp. nov. isolated from monsoon evergreen broad-leaved forest soil of Dinghu Mountain, China.</title>
        <authorList>
            <person name="Gao Z."/>
            <person name="Qiu L."/>
        </authorList>
    </citation>
    <scope>NUCLEOTIDE SEQUENCE [LARGE SCALE GENOMIC DNA]</scope>
    <source>
        <strain evidence="1 2">4G-K06</strain>
    </source>
</reference>
<comment type="caution">
    <text evidence="1">The sequence shown here is derived from an EMBL/GenBank/DDBJ whole genome shotgun (WGS) entry which is preliminary data.</text>
</comment>
<accession>A0A370X017</accession>
<organism evidence="1 2">
    <name type="scientific">Dyella monticola</name>
    <dbReference type="NCBI Taxonomy" id="1927958"/>
    <lineage>
        <taxon>Bacteria</taxon>
        <taxon>Pseudomonadati</taxon>
        <taxon>Pseudomonadota</taxon>
        <taxon>Gammaproteobacteria</taxon>
        <taxon>Lysobacterales</taxon>
        <taxon>Rhodanobacteraceae</taxon>
        <taxon>Dyella</taxon>
    </lineage>
</organism>
<dbReference type="AlphaFoldDB" id="A0A370X017"/>